<evidence type="ECO:0000256" key="2">
    <source>
        <dbReference type="ARBA" id="ARBA00022475"/>
    </source>
</evidence>
<dbReference type="InterPro" id="IPR050833">
    <property type="entry name" value="Poly_Biosynth_Transport"/>
</dbReference>
<feature type="transmembrane region" description="Helical" evidence="8">
    <location>
        <begin position="399"/>
        <end position="420"/>
    </location>
</feature>
<evidence type="ECO:0000256" key="4">
    <source>
        <dbReference type="ARBA" id="ARBA00022960"/>
    </source>
</evidence>
<feature type="transmembrane region" description="Helical" evidence="8">
    <location>
        <begin position="186"/>
        <end position="207"/>
    </location>
</feature>
<keyword evidence="5" id="KW-0573">Peptidoglycan synthesis</keyword>
<keyword evidence="7 8" id="KW-0472">Membrane</keyword>
<reference evidence="9 10" key="1">
    <citation type="submission" date="2020-07" db="EMBL/GenBank/DDBJ databases">
        <title>Gai3-2, isolated from salt lake.</title>
        <authorList>
            <person name="Cui H."/>
            <person name="Shi X."/>
        </authorList>
    </citation>
    <scope>NUCLEOTIDE SEQUENCE [LARGE SCALE GENOMIC DNA]</scope>
    <source>
        <strain evidence="9 10">Gai3-2</strain>
    </source>
</reference>
<evidence type="ECO:0000256" key="8">
    <source>
        <dbReference type="SAM" id="Phobius"/>
    </source>
</evidence>
<dbReference type="GO" id="GO:0008360">
    <property type="term" value="P:regulation of cell shape"/>
    <property type="evidence" value="ECO:0007669"/>
    <property type="project" value="UniProtKB-KW"/>
</dbReference>
<evidence type="ECO:0000256" key="7">
    <source>
        <dbReference type="ARBA" id="ARBA00023136"/>
    </source>
</evidence>
<dbReference type="Pfam" id="PF03023">
    <property type="entry name" value="MurJ"/>
    <property type="match status" value="1"/>
</dbReference>
<feature type="transmembrane region" description="Helical" evidence="8">
    <location>
        <begin position="131"/>
        <end position="151"/>
    </location>
</feature>
<dbReference type="GO" id="GO:0005886">
    <property type="term" value="C:plasma membrane"/>
    <property type="evidence" value="ECO:0007669"/>
    <property type="project" value="UniProtKB-SubCell"/>
</dbReference>
<evidence type="ECO:0000256" key="3">
    <source>
        <dbReference type="ARBA" id="ARBA00022692"/>
    </source>
</evidence>
<evidence type="ECO:0000313" key="10">
    <source>
        <dbReference type="Proteomes" id="UP000509750"/>
    </source>
</evidence>
<keyword evidence="2" id="KW-1003">Cell membrane</keyword>
<proteinExistence type="predicted"/>
<feature type="transmembrane region" description="Helical" evidence="8">
    <location>
        <begin position="72"/>
        <end position="93"/>
    </location>
</feature>
<dbReference type="EMBL" id="CP058529">
    <property type="protein sequence ID" value="QLG27396.1"/>
    <property type="molecule type" value="Genomic_DNA"/>
</dbReference>
<evidence type="ECO:0000256" key="5">
    <source>
        <dbReference type="ARBA" id="ARBA00022984"/>
    </source>
</evidence>
<feature type="transmembrane region" description="Helical" evidence="8">
    <location>
        <begin position="275"/>
        <end position="294"/>
    </location>
</feature>
<keyword evidence="6 8" id="KW-1133">Transmembrane helix</keyword>
<comment type="subcellular location">
    <subcellularLocation>
        <location evidence="1">Cell membrane</location>
        <topology evidence="1">Multi-pass membrane protein</topology>
    </subcellularLocation>
</comment>
<keyword evidence="3 8" id="KW-0812">Transmembrane</keyword>
<evidence type="ECO:0000256" key="6">
    <source>
        <dbReference type="ARBA" id="ARBA00022989"/>
    </source>
</evidence>
<keyword evidence="4" id="KW-0133">Cell shape</keyword>
<feature type="transmembrane region" description="Helical" evidence="8">
    <location>
        <begin position="245"/>
        <end position="263"/>
    </location>
</feature>
<accession>A0A7D5KF66</accession>
<feature type="transmembrane region" description="Helical" evidence="8">
    <location>
        <begin position="314"/>
        <end position="333"/>
    </location>
</feature>
<keyword evidence="10" id="KW-1185">Reference proteome</keyword>
<gene>
    <name evidence="9" type="ORF">HUG10_07475</name>
</gene>
<feature type="transmembrane region" description="Helical" evidence="8">
    <location>
        <begin position="367"/>
        <end position="387"/>
    </location>
</feature>
<evidence type="ECO:0000256" key="1">
    <source>
        <dbReference type="ARBA" id="ARBA00004651"/>
    </source>
</evidence>
<sequence length="439" mass="47806">MGYYAGTVALLAWLKLGGDLGLSTAMVKRISEGDNNAEYTSAGALLIGAFFVCISILIYLNRSPIDEYTGGNYNFAIPLLGLALSQSIIKAILNGHHRVHIAGVIYGIRIATRSLVQIILVFAGMGLTGMVFGYGFGFLMAILVGIIFAPLSISTPKTKHITNIFSYAKYSWLGEFENRTFKDVDIVVLAALVSPSLVGIYSITWSISQFLNIFNTAIRQVMFPEISRAQAHGAGDEVGTLVNRAITFSGLFMIPGVFGSVLLGEEILSIYGPEFAKGDLILTLLILASLIYGYQRQFLNALNGIDRPDISFKINLIFIVLNIFLNGALILVFGWTGAAVATILSALIGLFYSYTRIRSQIDFSLPIWEITLQLFASSFMGIALAIFRRAVQLSGVGAIFSLLILISTGVVLYFTTLYLISPLFNSTVRHNLPNLDSII</sequence>
<evidence type="ECO:0000313" key="9">
    <source>
        <dbReference type="EMBL" id="QLG27396.1"/>
    </source>
</evidence>
<feature type="transmembrane region" description="Helical" evidence="8">
    <location>
        <begin position="39"/>
        <end position="60"/>
    </location>
</feature>
<dbReference type="KEGG" id="halg:HUG10_07475"/>
<dbReference type="PANTHER" id="PTHR30250:SF28">
    <property type="entry name" value="POLYSACCHARIDE BIOSYNTHESIS PROTEIN"/>
    <property type="match status" value="1"/>
</dbReference>
<dbReference type="OrthoDB" id="112053at2157"/>
<dbReference type="InterPro" id="IPR004268">
    <property type="entry name" value="MurJ"/>
</dbReference>
<dbReference type="Proteomes" id="UP000509750">
    <property type="component" value="Chromosome"/>
</dbReference>
<name>A0A7D5KF66_9EURY</name>
<organism evidence="9 10">
    <name type="scientific">Halorarum halophilum</name>
    <dbReference type="NCBI Taxonomy" id="2743090"/>
    <lineage>
        <taxon>Archaea</taxon>
        <taxon>Methanobacteriati</taxon>
        <taxon>Methanobacteriota</taxon>
        <taxon>Stenosarchaea group</taxon>
        <taxon>Halobacteria</taxon>
        <taxon>Halobacteriales</taxon>
        <taxon>Haloferacaceae</taxon>
        <taxon>Halorarum</taxon>
    </lineage>
</organism>
<protein>
    <submittedName>
        <fullName evidence="9">Polysaccharide biosynthesis C-terminal domain-containing protein</fullName>
    </submittedName>
</protein>
<dbReference type="PANTHER" id="PTHR30250">
    <property type="entry name" value="PST FAMILY PREDICTED COLANIC ACID TRANSPORTER"/>
    <property type="match status" value="1"/>
</dbReference>
<dbReference type="AlphaFoldDB" id="A0A7D5KF66"/>